<dbReference type="Proteomes" id="UP001166291">
    <property type="component" value="Unassembled WGS sequence"/>
</dbReference>
<protein>
    <submittedName>
        <fullName evidence="1">Uncharacterized protein</fullName>
    </submittedName>
</protein>
<name>A0ABS6VRE0_9GAMM</name>
<organism evidence="1 2">
    <name type="scientific">Zhongshania aquimaris</name>
    <dbReference type="NCBI Taxonomy" id="2857107"/>
    <lineage>
        <taxon>Bacteria</taxon>
        <taxon>Pseudomonadati</taxon>
        <taxon>Pseudomonadota</taxon>
        <taxon>Gammaproteobacteria</taxon>
        <taxon>Cellvibrionales</taxon>
        <taxon>Spongiibacteraceae</taxon>
        <taxon>Zhongshania</taxon>
    </lineage>
</organism>
<proteinExistence type="predicted"/>
<keyword evidence="2" id="KW-1185">Reference proteome</keyword>
<comment type="caution">
    <text evidence="1">The sequence shown here is derived from an EMBL/GenBank/DDBJ whole genome shotgun (WGS) entry which is preliminary data.</text>
</comment>
<gene>
    <name evidence="1" type="ORF">KXJ70_08880</name>
</gene>
<evidence type="ECO:0000313" key="1">
    <source>
        <dbReference type="EMBL" id="MBW2940887.1"/>
    </source>
</evidence>
<evidence type="ECO:0000313" key="2">
    <source>
        <dbReference type="Proteomes" id="UP001166291"/>
    </source>
</evidence>
<sequence>MSKANAFSVGRPTSPRYIVECYKTRGLWILNQVEDDDGGALRVTTVVR</sequence>
<dbReference type="EMBL" id="JAHWDQ010000002">
    <property type="protein sequence ID" value="MBW2940887.1"/>
    <property type="molecule type" value="Genomic_DNA"/>
</dbReference>
<accession>A0ABS6VRE0</accession>
<reference evidence="1" key="1">
    <citation type="submission" date="2021-07" db="EMBL/GenBank/DDBJ databases">
        <title>Zhongshania sp. CAU 1632 isolated from seawater.</title>
        <authorList>
            <person name="Kim W."/>
        </authorList>
    </citation>
    <scope>NUCLEOTIDE SEQUENCE</scope>
    <source>
        <strain evidence="1">CAU 1632</strain>
    </source>
</reference>
<dbReference type="RefSeq" id="WP_219043151.1">
    <property type="nucleotide sequence ID" value="NZ_JAHWDQ010000002.1"/>
</dbReference>